<dbReference type="Pfam" id="PF14736">
    <property type="entry name" value="N_Asn_amidohyd"/>
    <property type="match status" value="1"/>
</dbReference>
<dbReference type="EMBL" id="HBNS01003645">
    <property type="protein sequence ID" value="CAE4583930.1"/>
    <property type="molecule type" value="Transcribed_RNA"/>
</dbReference>
<evidence type="ECO:0000313" key="1">
    <source>
        <dbReference type="EMBL" id="CAE4583930.1"/>
    </source>
</evidence>
<dbReference type="PANTHER" id="PTHR12498">
    <property type="entry name" value="N-TERMINAL ASPARAGINE AMIDOHYDROLASE"/>
    <property type="match status" value="1"/>
</dbReference>
<dbReference type="AlphaFoldDB" id="A0A6S8XVS3"/>
<sequence length="417" mass="45937">MRPIATSDSCSTLVDLNDDHKVTIESVHLPLNAQISQLDNVYQTHLLLPSDIDEYDSLDDEDNEYRAFVSQPQKQRKESAHQYLCLPSESASETRIPIDHHLRTIPAVVDSANMLLSSPPRELSLSTRGSTSRILNICQGEIGHASSSQCDIIVSDKSTTCHIVAVRSTIGGSSTPLASLAHIDKEGHESCLRDMIQVHKTFHADKEEEKKEADDGCQMIDMDLHIMGGFDDEDESSRAISESLINTFSLIAQDESATIRMTLQTCAVSSMNDNGLFYPIGRGLGMDLKSGDVFLASVDESVAGPATTLRSVRLWSGEKEKLSVVHTTKSNSITVSAFPYETIQGTDVILSLPDHIILQHTSTSPEVEHDGFCDDVRRTLSFMKDNKCTDIFGMNCDKPVVYTRSNGNNWVEDNSSL</sequence>
<dbReference type="GO" id="GO:0008418">
    <property type="term" value="F:protein-N-terminal asparagine amidohydrolase activity"/>
    <property type="evidence" value="ECO:0007669"/>
    <property type="project" value="InterPro"/>
</dbReference>
<gene>
    <name evidence="1" type="ORF">DBRI00130_LOCUS2956</name>
</gene>
<protein>
    <submittedName>
        <fullName evidence="1">Uncharacterized protein</fullName>
    </submittedName>
</protein>
<organism evidence="1">
    <name type="scientific">Ditylum brightwellii</name>
    <dbReference type="NCBI Taxonomy" id="49249"/>
    <lineage>
        <taxon>Eukaryota</taxon>
        <taxon>Sar</taxon>
        <taxon>Stramenopiles</taxon>
        <taxon>Ochrophyta</taxon>
        <taxon>Bacillariophyta</taxon>
        <taxon>Mediophyceae</taxon>
        <taxon>Lithodesmiophycidae</taxon>
        <taxon>Lithodesmiales</taxon>
        <taxon>Lithodesmiaceae</taxon>
        <taxon>Ditylum</taxon>
    </lineage>
</organism>
<accession>A0A6S8XVS3</accession>
<dbReference type="GO" id="GO:0005634">
    <property type="term" value="C:nucleus"/>
    <property type="evidence" value="ECO:0007669"/>
    <property type="project" value="TreeGrafter"/>
</dbReference>
<dbReference type="PANTHER" id="PTHR12498:SF0">
    <property type="entry name" value="PROTEIN N-TERMINAL ASPARAGINE AMIDOHYDROLASE"/>
    <property type="match status" value="1"/>
</dbReference>
<reference evidence="1" key="1">
    <citation type="submission" date="2021-01" db="EMBL/GenBank/DDBJ databases">
        <authorList>
            <person name="Corre E."/>
            <person name="Pelletier E."/>
            <person name="Niang G."/>
            <person name="Scheremetjew M."/>
            <person name="Finn R."/>
            <person name="Kale V."/>
            <person name="Holt S."/>
            <person name="Cochrane G."/>
            <person name="Meng A."/>
            <person name="Brown T."/>
            <person name="Cohen L."/>
        </authorList>
    </citation>
    <scope>NUCLEOTIDE SEQUENCE</scope>
    <source>
        <strain evidence="1">GSO104</strain>
    </source>
</reference>
<dbReference type="InterPro" id="IPR026750">
    <property type="entry name" value="NTAN1"/>
</dbReference>
<name>A0A6S8XVS3_9STRA</name>
<dbReference type="GO" id="GO:0006511">
    <property type="term" value="P:ubiquitin-dependent protein catabolic process"/>
    <property type="evidence" value="ECO:0007669"/>
    <property type="project" value="TreeGrafter"/>
</dbReference>
<proteinExistence type="predicted"/>